<dbReference type="Proteomes" id="UP000009131">
    <property type="component" value="Unassembled WGS sequence"/>
</dbReference>
<dbReference type="OMA" id="FDARWAQ"/>
<evidence type="ECO:0000259" key="1">
    <source>
        <dbReference type="Pfam" id="PF01702"/>
    </source>
</evidence>
<dbReference type="InterPro" id="IPR002616">
    <property type="entry name" value="tRNA_ribo_trans-like"/>
</dbReference>
<name>G7E654_MIXOS</name>
<reference evidence="2 3" key="2">
    <citation type="journal article" date="2012" name="Open Biol.">
        <title>Characteristics of nucleosomes and linker DNA regions on the genome of the basidiomycete Mixia osmundae revealed by mono- and dinucleosome mapping.</title>
        <authorList>
            <person name="Nishida H."/>
            <person name="Kondo S."/>
            <person name="Matsumoto T."/>
            <person name="Suzuki Y."/>
            <person name="Yoshikawa H."/>
            <person name="Taylor T.D."/>
            <person name="Sugiyama J."/>
        </authorList>
    </citation>
    <scope>NUCLEOTIDE SEQUENCE [LARGE SCALE GENOMIC DNA]</scope>
    <source>
        <strain evidence="3">CBS 9802 / IAM 14324 / JCM 22182 / KY 12970</strain>
    </source>
</reference>
<dbReference type="eggNOG" id="KOG3909">
    <property type="taxonomic scope" value="Eukaryota"/>
</dbReference>
<keyword evidence="3" id="KW-1185">Reference proteome</keyword>
<feature type="domain" description="tRNA-guanine(15) transglycosylase-like" evidence="1">
    <location>
        <begin position="266"/>
        <end position="445"/>
    </location>
</feature>
<dbReference type="InterPro" id="IPR036511">
    <property type="entry name" value="TGT-like_sf"/>
</dbReference>
<protein>
    <recommendedName>
        <fullName evidence="1">tRNA-guanine(15) transglycosylase-like domain-containing protein</fullName>
    </recommendedName>
</protein>
<comment type="caution">
    <text evidence="2">The sequence shown here is derived from an EMBL/GenBank/DDBJ whole genome shotgun (WGS) entry which is preliminary data.</text>
</comment>
<dbReference type="Gene3D" id="3.20.20.105">
    <property type="entry name" value="Queuine tRNA-ribosyltransferase-like"/>
    <property type="match status" value="1"/>
</dbReference>
<dbReference type="HOGENOM" id="CLU_019834_0_0_1"/>
<reference evidence="2 3" key="1">
    <citation type="journal article" date="2011" name="J. Gen. Appl. Microbiol.">
        <title>Draft genome sequencing of the enigmatic basidiomycete Mixia osmundae.</title>
        <authorList>
            <person name="Nishida H."/>
            <person name="Nagatsuka Y."/>
            <person name="Sugiyama J."/>
        </authorList>
    </citation>
    <scope>NUCLEOTIDE SEQUENCE [LARGE SCALE GENOMIC DNA]</scope>
    <source>
        <strain evidence="3">CBS 9802 / IAM 14324 / JCM 22182 / KY 12970</strain>
    </source>
</reference>
<dbReference type="GO" id="GO:0006400">
    <property type="term" value="P:tRNA modification"/>
    <property type="evidence" value="ECO:0007669"/>
    <property type="project" value="InterPro"/>
</dbReference>
<sequence>MDQQDMPAAASVIQFTVHASKTAGSGLARRGTLRLPVPSTSTIAPAPMEQATPSLIFQSRLAFLPHLTPAHVALLHEPPCICVALEHLLASDVKPQRELPDGLHRSFGYDETKHAILLSAREPGSTASLATNPADHLTLQTPRGVRKHTLRDYARDVIAKRPSIYLLPSDDPSHLDPSIKRTRSAIARTQSYFEQLASLDDLRPILGNAFFQLGGNRSQSLRKLATHSFLECVDERKLSVGGIAVPLLPLRRGDDPTRKSYSQATVRQTNMMPTHTVASDSVRADTEVEELVQLVNASLNGTSERLPRMLLNPEGPHEILCLIIETGSDLFLDDWASRMASLGVALDFDFPAPANLTEAAVGLNLFDDEYSLAFTPLSHSSLGQDDGRTTRAYVHHLLHTHEMTAHVLLSLHNLSVMQCFMANVRHAIETGTLLSEAQSFSRAYSASYDFVIKAEAGFDAVHKVRGKGRDRAGK</sequence>
<dbReference type="PANTHER" id="PTHR46064">
    <property type="entry name" value="QUEUINE TRNA-RIBOSYLTRANSFERASE ACCESSORY SUBUNIT 2"/>
    <property type="match status" value="1"/>
</dbReference>
<dbReference type="FunCoup" id="G7E654">
    <property type="interactions" value="337"/>
</dbReference>
<dbReference type="EMBL" id="BABT02000150">
    <property type="protein sequence ID" value="GAA98314.1"/>
    <property type="molecule type" value="Genomic_DNA"/>
</dbReference>
<dbReference type="AlphaFoldDB" id="G7E654"/>
<evidence type="ECO:0000313" key="2">
    <source>
        <dbReference type="EMBL" id="GAA98314.1"/>
    </source>
</evidence>
<dbReference type="InParanoid" id="G7E654"/>
<proteinExistence type="predicted"/>
<dbReference type="OrthoDB" id="27601at2759"/>
<dbReference type="Pfam" id="PF01702">
    <property type="entry name" value="TGT"/>
    <property type="match status" value="1"/>
</dbReference>
<gene>
    <name evidence="2" type="primary">Mo04999</name>
    <name evidence="2" type="ORF">E5Q_04999</name>
</gene>
<evidence type="ECO:0000313" key="3">
    <source>
        <dbReference type="Proteomes" id="UP000009131"/>
    </source>
</evidence>
<dbReference type="STRING" id="764103.G7E654"/>
<organism evidence="2 3">
    <name type="scientific">Mixia osmundae (strain CBS 9802 / IAM 14324 / JCM 22182 / KY 12970)</name>
    <dbReference type="NCBI Taxonomy" id="764103"/>
    <lineage>
        <taxon>Eukaryota</taxon>
        <taxon>Fungi</taxon>
        <taxon>Dikarya</taxon>
        <taxon>Basidiomycota</taxon>
        <taxon>Pucciniomycotina</taxon>
        <taxon>Mixiomycetes</taxon>
        <taxon>Mixiales</taxon>
        <taxon>Mixiaceae</taxon>
        <taxon>Mixia</taxon>
    </lineage>
</organism>
<accession>G7E654</accession>
<dbReference type="InterPro" id="IPR050852">
    <property type="entry name" value="Queuine_tRNA-ribosyltrfase"/>
</dbReference>
<dbReference type="PANTHER" id="PTHR46064:SF1">
    <property type="entry name" value="QUEUINE TRNA-RIBOSYLTRANSFERASE ACCESSORY SUBUNIT 2"/>
    <property type="match status" value="1"/>
</dbReference>
<dbReference type="RefSeq" id="XP_014569171.1">
    <property type="nucleotide sequence ID" value="XM_014713685.1"/>
</dbReference>
<dbReference type="SUPFAM" id="SSF51713">
    <property type="entry name" value="tRNA-guanine transglycosylase"/>
    <property type="match status" value="1"/>
</dbReference>